<name>A0AAW0G8N1_9APHY</name>
<sequence>MADPQTHAHTNAHHPILEDVDWDDVDAACDHPVPPLPPDLAFSLSHLSTLRLSLGSQGATTPMDDHHIAAFLACMPNLEKLTLRNMISRSSSKCILRRTVHLPRLRILNLLDGDQEITSLLHHLHITPKVKLDIEIVSLTNVHFLVDVFSKIRRILRGSNDNTQQTLKSLTMVATLQGLVVKGHFDLREFCSMRRS</sequence>
<evidence type="ECO:0000313" key="2">
    <source>
        <dbReference type="Proteomes" id="UP001385951"/>
    </source>
</evidence>
<accession>A0AAW0G8N1</accession>
<dbReference type="EMBL" id="JASBNA010000007">
    <property type="protein sequence ID" value="KAK7689788.1"/>
    <property type="molecule type" value="Genomic_DNA"/>
</dbReference>
<comment type="caution">
    <text evidence="1">The sequence shown here is derived from an EMBL/GenBank/DDBJ whole genome shotgun (WGS) entry which is preliminary data.</text>
</comment>
<dbReference type="AlphaFoldDB" id="A0AAW0G8N1"/>
<dbReference type="Proteomes" id="UP001385951">
    <property type="component" value="Unassembled WGS sequence"/>
</dbReference>
<dbReference type="InterPro" id="IPR032675">
    <property type="entry name" value="LRR_dom_sf"/>
</dbReference>
<organism evidence="1 2">
    <name type="scientific">Cerrena zonata</name>
    <dbReference type="NCBI Taxonomy" id="2478898"/>
    <lineage>
        <taxon>Eukaryota</taxon>
        <taxon>Fungi</taxon>
        <taxon>Dikarya</taxon>
        <taxon>Basidiomycota</taxon>
        <taxon>Agaricomycotina</taxon>
        <taxon>Agaricomycetes</taxon>
        <taxon>Polyporales</taxon>
        <taxon>Cerrenaceae</taxon>
        <taxon>Cerrena</taxon>
    </lineage>
</organism>
<evidence type="ECO:0000313" key="1">
    <source>
        <dbReference type="EMBL" id="KAK7689788.1"/>
    </source>
</evidence>
<keyword evidence="2" id="KW-1185">Reference proteome</keyword>
<protein>
    <submittedName>
        <fullName evidence="1">Uncharacterized protein</fullName>
    </submittedName>
</protein>
<dbReference type="Gene3D" id="3.80.10.10">
    <property type="entry name" value="Ribonuclease Inhibitor"/>
    <property type="match status" value="1"/>
</dbReference>
<proteinExistence type="predicted"/>
<gene>
    <name evidence="1" type="ORF">QCA50_006427</name>
</gene>
<reference evidence="1 2" key="1">
    <citation type="submission" date="2022-09" db="EMBL/GenBank/DDBJ databases">
        <authorList>
            <person name="Palmer J.M."/>
        </authorList>
    </citation>
    <scope>NUCLEOTIDE SEQUENCE [LARGE SCALE GENOMIC DNA]</scope>
    <source>
        <strain evidence="1 2">DSM 7382</strain>
    </source>
</reference>
<dbReference type="SUPFAM" id="SSF52047">
    <property type="entry name" value="RNI-like"/>
    <property type="match status" value="1"/>
</dbReference>